<evidence type="ECO:0000256" key="3">
    <source>
        <dbReference type="ARBA" id="ARBA00023054"/>
    </source>
</evidence>
<protein>
    <recommendedName>
        <fullName evidence="9">Kinetochore protein NDC80</fullName>
    </recommendedName>
</protein>
<keyword evidence="4" id="KW-0137">Centromere</keyword>
<evidence type="ECO:0000313" key="7">
    <source>
        <dbReference type="EMBL" id="CAH2054068.1"/>
    </source>
</evidence>
<reference evidence="7" key="1">
    <citation type="submission" date="2022-03" db="EMBL/GenBank/DDBJ databases">
        <authorList>
            <person name="Martin H S."/>
        </authorList>
    </citation>
    <scope>NUCLEOTIDE SEQUENCE</scope>
</reference>
<evidence type="ECO:0000256" key="1">
    <source>
        <dbReference type="ARBA" id="ARBA00004584"/>
    </source>
</evidence>
<accession>A0ABN8IBP2</accession>
<keyword evidence="3 5" id="KW-0175">Coiled coil</keyword>
<sequence length="652" mass="73443">MIPSKYVPGQSSAARKSRLEGKPSMLPKPRRPGSTDRFSTEARRPSTAGHRSSSAEPPRATLGGGRLSREASATKLSMNPRSRSQQGDARYGQPATTPLRSSHYFRTTTTPQRTPSEDRANPSWQTSLDRALAFVTVKDQRVLSSAAWQRAEWQRVGEALAARAASAAEGGGGMALIRPLTIARFVEITGALLQAITNDAAKLNTDNYLTKLPHLSKRLLYPGAVSKNWLRTVNTLHAFPHALALIAYLLDLANHIQTPVVDEWLYMKKDDLTCLRHDYLYKCWIRFQDPDHQFEDINEEYLQNLKMLLGNNEEKIAELQQIIKKYEACLEDEAELAARAEAQRRAERRDALAAALRAQVAERLADRSAAAEQRAAALALADALRLLDMEMERANAENQRLLEEVAQQPLSISERTRLLDEVDYALRVHDSKRALAEQIAKMVLSKETELALWQKKTLDSCVEYKQGLIHLSAKFPELSANAIDENELMSAACSEKVCASIAALREGAAALARQKALRTAERATRRRQRAQLMEETQAKIAELKSLVELEQQARESELSKENAEAAAWSAEKLEIGRQVEALRTAQEHHAKVDTELDFWERQNLAWQEKLSAMREYIELQREEAVRVLQAAKEKRYKILMDSIQIWNEKLAQ</sequence>
<dbReference type="Proteomes" id="UP000837857">
    <property type="component" value="Chromosome 21"/>
</dbReference>
<dbReference type="PANTHER" id="PTHR10643:SF2">
    <property type="entry name" value="KINETOCHORE PROTEIN NDC80 HOMOLOG"/>
    <property type="match status" value="1"/>
</dbReference>
<dbReference type="InterPro" id="IPR038273">
    <property type="entry name" value="Ndc80_sf"/>
</dbReference>
<name>A0ABN8IBP2_9NEOP</name>
<feature type="region of interest" description="Disordered" evidence="6">
    <location>
        <begin position="1"/>
        <end position="123"/>
    </location>
</feature>
<dbReference type="InterPro" id="IPR005550">
    <property type="entry name" value="Kinetochore_Ndc80"/>
</dbReference>
<evidence type="ECO:0000256" key="4">
    <source>
        <dbReference type="ARBA" id="ARBA00023328"/>
    </source>
</evidence>
<feature type="coiled-coil region" evidence="5">
    <location>
        <begin position="513"/>
        <end position="566"/>
    </location>
</feature>
<gene>
    <name evidence="7" type="ORF">IPOD504_LOCUS8468</name>
</gene>
<proteinExistence type="predicted"/>
<evidence type="ECO:0000256" key="6">
    <source>
        <dbReference type="SAM" id="MobiDB-lite"/>
    </source>
</evidence>
<keyword evidence="2" id="KW-0158">Chromosome</keyword>
<dbReference type="EMBL" id="OW152833">
    <property type="protein sequence ID" value="CAH2054068.1"/>
    <property type="molecule type" value="Genomic_DNA"/>
</dbReference>
<comment type="subcellular location">
    <subcellularLocation>
        <location evidence="1">Chromosome</location>
        <location evidence="1">Centromere</location>
    </subcellularLocation>
</comment>
<keyword evidence="8" id="KW-1185">Reference proteome</keyword>
<dbReference type="Gene3D" id="1.10.418.30">
    <property type="entry name" value="Ncd80 complex, Ncd80 subunit"/>
    <property type="match status" value="1"/>
</dbReference>
<feature type="coiled-coil region" evidence="5">
    <location>
        <begin position="302"/>
        <end position="350"/>
    </location>
</feature>
<evidence type="ECO:0000313" key="8">
    <source>
        <dbReference type="Proteomes" id="UP000837857"/>
    </source>
</evidence>
<feature type="compositionally biased region" description="Polar residues" evidence="6">
    <location>
        <begin position="74"/>
        <end position="87"/>
    </location>
</feature>
<evidence type="ECO:0000256" key="5">
    <source>
        <dbReference type="SAM" id="Coils"/>
    </source>
</evidence>
<organism evidence="7 8">
    <name type="scientific">Iphiclides podalirius</name>
    <name type="common">scarce swallowtail</name>
    <dbReference type="NCBI Taxonomy" id="110791"/>
    <lineage>
        <taxon>Eukaryota</taxon>
        <taxon>Metazoa</taxon>
        <taxon>Ecdysozoa</taxon>
        <taxon>Arthropoda</taxon>
        <taxon>Hexapoda</taxon>
        <taxon>Insecta</taxon>
        <taxon>Pterygota</taxon>
        <taxon>Neoptera</taxon>
        <taxon>Endopterygota</taxon>
        <taxon>Lepidoptera</taxon>
        <taxon>Glossata</taxon>
        <taxon>Ditrysia</taxon>
        <taxon>Papilionoidea</taxon>
        <taxon>Papilionidae</taxon>
        <taxon>Papilioninae</taxon>
        <taxon>Iphiclides</taxon>
    </lineage>
</organism>
<evidence type="ECO:0008006" key="9">
    <source>
        <dbReference type="Google" id="ProtNLM"/>
    </source>
</evidence>
<dbReference type="PANTHER" id="PTHR10643">
    <property type="entry name" value="KINETOCHORE PROTEIN NDC80"/>
    <property type="match status" value="1"/>
</dbReference>
<feature type="compositionally biased region" description="Polar residues" evidence="6">
    <location>
        <begin position="94"/>
        <end position="114"/>
    </location>
</feature>
<feature type="non-terminal residue" evidence="7">
    <location>
        <position position="652"/>
    </location>
</feature>
<evidence type="ECO:0000256" key="2">
    <source>
        <dbReference type="ARBA" id="ARBA00022454"/>
    </source>
</evidence>